<protein>
    <submittedName>
        <fullName evidence="1">Uncharacterized protein</fullName>
    </submittedName>
</protein>
<gene>
    <name evidence="1" type="ORF">ECRASSUSDP1_LOCUS26734</name>
</gene>
<organism evidence="1 2">
    <name type="scientific">Euplotes crassus</name>
    <dbReference type="NCBI Taxonomy" id="5936"/>
    <lineage>
        <taxon>Eukaryota</taxon>
        <taxon>Sar</taxon>
        <taxon>Alveolata</taxon>
        <taxon>Ciliophora</taxon>
        <taxon>Intramacronucleata</taxon>
        <taxon>Spirotrichea</taxon>
        <taxon>Hypotrichia</taxon>
        <taxon>Euplotida</taxon>
        <taxon>Euplotidae</taxon>
        <taxon>Moneuplotes</taxon>
    </lineage>
</organism>
<name>A0AAD1Y747_EUPCR</name>
<dbReference type="EMBL" id="CAMPGE010027568">
    <property type="protein sequence ID" value="CAI2385186.1"/>
    <property type="molecule type" value="Genomic_DNA"/>
</dbReference>
<dbReference type="Proteomes" id="UP001295684">
    <property type="component" value="Unassembled WGS sequence"/>
</dbReference>
<comment type="caution">
    <text evidence="1">The sequence shown here is derived from an EMBL/GenBank/DDBJ whole genome shotgun (WGS) entry which is preliminary data.</text>
</comment>
<dbReference type="AlphaFoldDB" id="A0AAD1Y747"/>
<keyword evidence="2" id="KW-1185">Reference proteome</keyword>
<reference evidence="1" key="1">
    <citation type="submission" date="2023-07" db="EMBL/GenBank/DDBJ databases">
        <authorList>
            <consortium name="AG Swart"/>
            <person name="Singh M."/>
            <person name="Singh A."/>
            <person name="Seah K."/>
            <person name="Emmerich C."/>
        </authorList>
    </citation>
    <scope>NUCLEOTIDE SEQUENCE</scope>
    <source>
        <strain evidence="1">DP1</strain>
    </source>
</reference>
<accession>A0AAD1Y747</accession>
<proteinExistence type="predicted"/>
<evidence type="ECO:0000313" key="2">
    <source>
        <dbReference type="Proteomes" id="UP001295684"/>
    </source>
</evidence>
<sequence>MRWDILLSKPGNSLSYELECTISYKHVINQRNSFSKFLTFISIFYLKPSLQSSCIILH</sequence>
<evidence type="ECO:0000313" key="1">
    <source>
        <dbReference type="EMBL" id="CAI2385186.1"/>
    </source>
</evidence>